<protein>
    <submittedName>
        <fullName evidence="7">Efflux RND transporter periplasmic adaptor subunit</fullName>
    </submittedName>
</protein>
<comment type="similarity">
    <text evidence="2">Belongs to the membrane fusion protein (MFP) (TC 8.A.1) family.</text>
</comment>
<dbReference type="Gene3D" id="2.40.420.20">
    <property type="match status" value="1"/>
</dbReference>
<evidence type="ECO:0000256" key="2">
    <source>
        <dbReference type="ARBA" id="ARBA00009477"/>
    </source>
</evidence>
<proteinExistence type="inferred from homology"/>
<dbReference type="EMBL" id="CP157484">
    <property type="protein sequence ID" value="XBO41152.1"/>
    <property type="molecule type" value="Genomic_DNA"/>
</dbReference>
<feature type="domain" description="Multidrug resistance protein MdtA-like barrel-sandwich hybrid" evidence="4">
    <location>
        <begin position="73"/>
        <end position="213"/>
    </location>
</feature>
<sequence>MRIVKLLFGVGVAAAAVVALTPSLRQRLMPSAERPGAAAAAPGAFAMPVPVAEVTKKTLPVHLDYPARTEAIRTVALQAKVSGYVLEQLAPDGADVKAGDLLYRIDPRDYEAALEQAKAQLQRDVAGLDYSKSNLDRGEELAKRGFLAKDSYDQRTSSVRQGEAVLAIGRAAIRTAELNLERTSIRAPFAGRLGRDQAPTGALVSAGGAPLNTLVQLDPIYVTFNPSETDLAALQKAQALGAVEADVVTPGRETAAHKGKLTFLDNVVDRATGTITARATIQNDDRMLLPGQYVRIRLRVGEQPDALLAPQVAVGSSQLGKFVYVVGEGNKAEQRLVALGQVDGENVSLLKGVSAGDRVIVGNLQKIGPGSPIQPMPAPVKAASAM</sequence>
<evidence type="ECO:0000259" key="3">
    <source>
        <dbReference type="Pfam" id="PF25876"/>
    </source>
</evidence>
<dbReference type="Gene3D" id="1.10.287.470">
    <property type="entry name" value="Helix hairpin bin"/>
    <property type="match status" value="1"/>
</dbReference>
<dbReference type="Pfam" id="PF25917">
    <property type="entry name" value="BSH_RND"/>
    <property type="match status" value="1"/>
</dbReference>
<dbReference type="InterPro" id="IPR058624">
    <property type="entry name" value="MdtA-like_HH"/>
</dbReference>
<evidence type="ECO:0000313" key="7">
    <source>
        <dbReference type="EMBL" id="XBO41152.1"/>
    </source>
</evidence>
<comment type="subcellular location">
    <subcellularLocation>
        <location evidence="1">Cell envelope</location>
    </subcellularLocation>
</comment>
<dbReference type="AlphaFoldDB" id="A0AAU7JL86"/>
<name>A0AAU7JL86_9HYPH</name>
<dbReference type="PANTHER" id="PTHR30158:SF24">
    <property type="entry name" value="HLYD FAMILY SECRETION PROTEIN"/>
    <property type="match status" value="1"/>
</dbReference>
<dbReference type="GO" id="GO:0030313">
    <property type="term" value="C:cell envelope"/>
    <property type="evidence" value="ECO:0007669"/>
    <property type="project" value="UniProtKB-SubCell"/>
</dbReference>
<evidence type="ECO:0000256" key="1">
    <source>
        <dbReference type="ARBA" id="ARBA00004196"/>
    </source>
</evidence>
<dbReference type="InterPro" id="IPR058627">
    <property type="entry name" value="MdtA-like_C"/>
</dbReference>
<dbReference type="Pfam" id="PF25944">
    <property type="entry name" value="Beta-barrel_RND"/>
    <property type="match status" value="1"/>
</dbReference>
<dbReference type="GO" id="GO:0046677">
    <property type="term" value="P:response to antibiotic"/>
    <property type="evidence" value="ECO:0007669"/>
    <property type="project" value="TreeGrafter"/>
</dbReference>
<dbReference type="NCBIfam" id="TIGR01730">
    <property type="entry name" value="RND_mfp"/>
    <property type="match status" value="1"/>
</dbReference>
<dbReference type="Gene3D" id="2.40.30.170">
    <property type="match status" value="1"/>
</dbReference>
<evidence type="ECO:0000259" key="5">
    <source>
        <dbReference type="Pfam" id="PF25944"/>
    </source>
</evidence>
<dbReference type="FunFam" id="2.40.420.20:FF:000001">
    <property type="entry name" value="Efflux RND transporter periplasmic adaptor subunit"/>
    <property type="match status" value="1"/>
</dbReference>
<dbReference type="GO" id="GO:0005886">
    <property type="term" value="C:plasma membrane"/>
    <property type="evidence" value="ECO:0007669"/>
    <property type="project" value="TreeGrafter"/>
</dbReference>
<dbReference type="GO" id="GO:0022857">
    <property type="term" value="F:transmembrane transporter activity"/>
    <property type="evidence" value="ECO:0007669"/>
    <property type="project" value="InterPro"/>
</dbReference>
<dbReference type="RefSeq" id="WP_406858004.1">
    <property type="nucleotide sequence ID" value="NZ_CP157484.1"/>
</dbReference>
<dbReference type="InterPro" id="IPR058625">
    <property type="entry name" value="MdtA-like_BSH"/>
</dbReference>
<feature type="domain" description="Multidrug resistance protein MdtA-like alpha-helical hairpin" evidence="3">
    <location>
        <begin position="114"/>
        <end position="182"/>
    </location>
</feature>
<feature type="domain" description="Multidrug resistance protein MdtA-like beta-barrel" evidence="5">
    <location>
        <begin position="219"/>
        <end position="301"/>
    </location>
</feature>
<dbReference type="Pfam" id="PF25876">
    <property type="entry name" value="HH_MFP_RND"/>
    <property type="match status" value="1"/>
</dbReference>
<evidence type="ECO:0000259" key="4">
    <source>
        <dbReference type="Pfam" id="PF25917"/>
    </source>
</evidence>
<dbReference type="PANTHER" id="PTHR30158">
    <property type="entry name" value="ACRA/E-RELATED COMPONENT OF DRUG EFFLUX TRANSPORTER"/>
    <property type="match status" value="1"/>
</dbReference>
<gene>
    <name evidence="7" type="ORF">ABEG18_10450</name>
</gene>
<dbReference type="Gene3D" id="2.40.50.100">
    <property type="match status" value="1"/>
</dbReference>
<dbReference type="InterPro" id="IPR058626">
    <property type="entry name" value="MdtA-like_b-barrel"/>
</dbReference>
<reference evidence="7" key="1">
    <citation type="submission" date="2024-05" db="EMBL/GenBank/DDBJ databases">
        <authorList>
            <person name="Kim S."/>
            <person name="Heo J."/>
            <person name="Choi H."/>
            <person name="Choi Y."/>
            <person name="Kwon S.-W."/>
            <person name="Kim Y."/>
        </authorList>
    </citation>
    <scope>NUCLEOTIDE SEQUENCE</scope>
    <source>
        <strain evidence="7">KACC 23698</strain>
    </source>
</reference>
<feature type="domain" description="Multidrug resistance protein MdtA-like C-terminal permuted SH3" evidence="6">
    <location>
        <begin position="305"/>
        <end position="366"/>
    </location>
</feature>
<dbReference type="InterPro" id="IPR006143">
    <property type="entry name" value="RND_pump_MFP"/>
</dbReference>
<dbReference type="Pfam" id="PF25967">
    <property type="entry name" value="RND-MFP_C"/>
    <property type="match status" value="1"/>
</dbReference>
<organism evidence="7">
    <name type="scientific">Alsobacter sp. KACC 23698</name>
    <dbReference type="NCBI Taxonomy" id="3149229"/>
    <lineage>
        <taxon>Bacteria</taxon>
        <taxon>Pseudomonadati</taxon>
        <taxon>Pseudomonadota</taxon>
        <taxon>Alphaproteobacteria</taxon>
        <taxon>Hyphomicrobiales</taxon>
        <taxon>Alsobacteraceae</taxon>
        <taxon>Alsobacter</taxon>
    </lineage>
</organism>
<evidence type="ECO:0000259" key="6">
    <source>
        <dbReference type="Pfam" id="PF25967"/>
    </source>
</evidence>
<dbReference type="SUPFAM" id="SSF111369">
    <property type="entry name" value="HlyD-like secretion proteins"/>
    <property type="match status" value="1"/>
</dbReference>
<accession>A0AAU7JL86</accession>